<proteinExistence type="predicted"/>
<dbReference type="AlphaFoldDB" id="A0A6J4M8J6"/>
<evidence type="ECO:0000313" key="1">
    <source>
        <dbReference type="EMBL" id="CAA9351194.1"/>
    </source>
</evidence>
<dbReference type="EMBL" id="CADCUA010000657">
    <property type="protein sequence ID" value="CAA9351194.1"/>
    <property type="molecule type" value="Genomic_DNA"/>
</dbReference>
<gene>
    <name evidence="1" type="ORF">AVDCRST_MAG71-2780</name>
</gene>
<name>A0A6J4M8J6_9GAMM</name>
<protein>
    <submittedName>
        <fullName evidence="1">Uncharacterized protein</fullName>
    </submittedName>
</protein>
<organism evidence="1">
    <name type="scientific">uncultured Lysobacter sp</name>
    <dbReference type="NCBI Taxonomy" id="271060"/>
    <lineage>
        <taxon>Bacteria</taxon>
        <taxon>Pseudomonadati</taxon>
        <taxon>Pseudomonadota</taxon>
        <taxon>Gammaproteobacteria</taxon>
        <taxon>Lysobacterales</taxon>
        <taxon>Lysobacteraceae</taxon>
        <taxon>Lysobacter</taxon>
        <taxon>environmental samples</taxon>
    </lineage>
</organism>
<accession>A0A6J4M8J6</accession>
<reference evidence="1" key="1">
    <citation type="submission" date="2020-02" db="EMBL/GenBank/DDBJ databases">
        <authorList>
            <person name="Meier V. D."/>
        </authorList>
    </citation>
    <scope>NUCLEOTIDE SEQUENCE</scope>
    <source>
        <strain evidence="1">AVDCRST_MAG71</strain>
    </source>
</reference>
<sequence>MTDWHLIHLGQRAHSDAALLTIEGSEPRSRTG</sequence>